<dbReference type="GO" id="GO:0003950">
    <property type="term" value="F:NAD+ poly-ADP-ribosyltransferase activity"/>
    <property type="evidence" value="ECO:0007669"/>
    <property type="project" value="InterPro"/>
</dbReference>
<organism evidence="6 7">
    <name type="scientific">Methanolobus vulcani</name>
    <dbReference type="NCBI Taxonomy" id="38026"/>
    <lineage>
        <taxon>Archaea</taxon>
        <taxon>Methanobacteriati</taxon>
        <taxon>Methanobacteriota</taxon>
        <taxon>Stenosarchaea group</taxon>
        <taxon>Methanomicrobia</taxon>
        <taxon>Methanosarcinales</taxon>
        <taxon>Methanosarcinaceae</taxon>
        <taxon>Methanolobus</taxon>
    </lineage>
</organism>
<dbReference type="HAMAP" id="MF_00299">
    <property type="entry name" value="KptA"/>
    <property type="match status" value="1"/>
</dbReference>
<evidence type="ECO:0000256" key="1">
    <source>
        <dbReference type="ARBA" id="ARBA00009836"/>
    </source>
</evidence>
<name>A0A7Z7FF94_9EURY</name>
<keyword evidence="3 5" id="KW-0520">NAD</keyword>
<keyword evidence="2 5" id="KW-0808">Transferase</keyword>
<gene>
    <name evidence="5" type="primary">kptA</name>
    <name evidence="6" type="ORF">SAMN04488589_2373</name>
</gene>
<dbReference type="InterPro" id="IPR042080">
    <property type="entry name" value="RNA_2'-PTrans_N"/>
</dbReference>
<comment type="caution">
    <text evidence="6">The sequence shown here is derived from an EMBL/GenBank/DDBJ whole genome shotgun (WGS) entry which is preliminary data.</text>
</comment>
<dbReference type="RefSeq" id="WP_091710664.1">
    <property type="nucleotide sequence ID" value="NZ_FNCA01000009.1"/>
</dbReference>
<reference evidence="6 7" key="1">
    <citation type="submission" date="2016-10" db="EMBL/GenBank/DDBJ databases">
        <authorList>
            <person name="Varghese N."/>
            <person name="Submissions S."/>
        </authorList>
    </citation>
    <scope>NUCLEOTIDE SEQUENCE [LARGE SCALE GENOMIC DNA]</scope>
    <source>
        <strain evidence="6 7">PL 12/M</strain>
    </source>
</reference>
<dbReference type="PANTHER" id="PTHR12684">
    <property type="entry name" value="PUTATIVE PHOSPHOTRANSFERASE"/>
    <property type="match status" value="1"/>
</dbReference>
<dbReference type="InterPro" id="IPR022928">
    <property type="entry name" value="RNA_2'-PTrans_KptA"/>
</dbReference>
<dbReference type="SUPFAM" id="SSF56399">
    <property type="entry name" value="ADP-ribosylation"/>
    <property type="match status" value="1"/>
</dbReference>
<dbReference type="NCBIfam" id="NF002015">
    <property type="entry name" value="PRK00819.1-5"/>
    <property type="match status" value="1"/>
</dbReference>
<dbReference type="GO" id="GO:0000215">
    <property type="term" value="F:tRNA 2'-phosphotransferase activity"/>
    <property type="evidence" value="ECO:0007669"/>
    <property type="project" value="TreeGrafter"/>
</dbReference>
<evidence type="ECO:0000313" key="6">
    <source>
        <dbReference type="EMBL" id="SDG19570.1"/>
    </source>
</evidence>
<dbReference type="Gene3D" id="1.10.10.970">
    <property type="entry name" value="RNA 2'-phosphotransferase, Tpt1/KptA family, N-terminal domain"/>
    <property type="match status" value="1"/>
</dbReference>
<dbReference type="Pfam" id="PF01885">
    <property type="entry name" value="PTS_2-RNA"/>
    <property type="match status" value="1"/>
</dbReference>
<dbReference type="EMBL" id="FNCA01000009">
    <property type="protein sequence ID" value="SDG19570.1"/>
    <property type="molecule type" value="Genomic_DNA"/>
</dbReference>
<dbReference type="InterPro" id="IPR042081">
    <property type="entry name" value="RNA_2'-PTrans_C"/>
</dbReference>
<evidence type="ECO:0000313" key="7">
    <source>
        <dbReference type="Proteomes" id="UP000199259"/>
    </source>
</evidence>
<dbReference type="AlphaFoldDB" id="A0A7Z7FF94"/>
<comment type="function">
    <text evidence="4 5">Removes the 2'-phosphate from RNA via an intermediate in which the phosphate is ADP-ribosylated by NAD followed by a presumed transesterification to release the RNA and generate ADP-ribose 1''-2''-cyclic phosphate (APPR&gt;P). May function as an ADP-ribosylase.</text>
</comment>
<dbReference type="PANTHER" id="PTHR12684:SF2">
    <property type="entry name" value="TRNA 2'-PHOSPHOTRANSFERASE 1"/>
    <property type="match status" value="1"/>
</dbReference>
<dbReference type="Proteomes" id="UP000199259">
    <property type="component" value="Unassembled WGS sequence"/>
</dbReference>
<proteinExistence type="inferred from homology"/>
<evidence type="ECO:0000256" key="5">
    <source>
        <dbReference type="HAMAP-Rule" id="MF_00299"/>
    </source>
</evidence>
<protein>
    <recommendedName>
        <fullName evidence="5">Probable RNA 2'-phosphotransferase</fullName>
        <ecNumber evidence="5">2.7.1.-</ecNumber>
    </recommendedName>
</protein>
<dbReference type="Gene3D" id="3.20.170.30">
    <property type="match status" value="1"/>
</dbReference>
<dbReference type="InterPro" id="IPR002745">
    <property type="entry name" value="Ptrans_KptA/Tpt1"/>
</dbReference>
<dbReference type="GO" id="GO:0006388">
    <property type="term" value="P:tRNA splicing, via endonucleolytic cleavage and ligation"/>
    <property type="evidence" value="ECO:0007669"/>
    <property type="project" value="UniProtKB-UniRule"/>
</dbReference>
<evidence type="ECO:0000256" key="3">
    <source>
        <dbReference type="ARBA" id="ARBA00023027"/>
    </source>
</evidence>
<dbReference type="EC" id="2.7.1.-" evidence="5"/>
<accession>A0A7Z7FF94</accession>
<keyword evidence="7" id="KW-1185">Reference proteome</keyword>
<evidence type="ECO:0000256" key="4">
    <source>
        <dbReference type="ARBA" id="ARBA00025212"/>
    </source>
</evidence>
<sequence>MIRKCKEHGYFRGESCPDCGEEGRYVLDDDREERLGRFISGALRHFPEDVGIEMDPQGWVELNQLCDVMKKRYKWGTMERLISLVESDRKGRYEIDDGFIRARYGHSVEVDLISDYPENDLSYLYYGVSQEEADMLLDNGIYPIRQCYVHLSTSFEKAKEAASVHTDNPVILEVDAETAQQDGVDIVTVNDDIVLARGIPPEYISVVEESGE</sequence>
<evidence type="ECO:0000256" key="2">
    <source>
        <dbReference type="ARBA" id="ARBA00022679"/>
    </source>
</evidence>
<comment type="similarity">
    <text evidence="1 5">Belongs to the KptA/TPT1 family.</text>
</comment>
<dbReference type="OrthoDB" id="24376at2157"/>